<dbReference type="STRING" id="1794912.AXX12_01075"/>
<proteinExistence type="predicted"/>
<dbReference type="Pfam" id="PF13231">
    <property type="entry name" value="PMT_2"/>
    <property type="match status" value="1"/>
</dbReference>
<organism evidence="10 11">
    <name type="scientific">Anaerosporomusa subterranea</name>
    <dbReference type="NCBI Taxonomy" id="1794912"/>
    <lineage>
        <taxon>Bacteria</taxon>
        <taxon>Bacillati</taxon>
        <taxon>Bacillota</taxon>
        <taxon>Negativicutes</taxon>
        <taxon>Acetonemataceae</taxon>
        <taxon>Anaerosporomusa</taxon>
    </lineage>
</organism>
<gene>
    <name evidence="10" type="ORF">AXX12_01075</name>
</gene>
<evidence type="ECO:0000256" key="6">
    <source>
        <dbReference type="ARBA" id="ARBA00022989"/>
    </source>
</evidence>
<comment type="subcellular location">
    <subcellularLocation>
        <location evidence="1">Cell membrane</location>
        <topology evidence="1">Multi-pass membrane protein</topology>
    </subcellularLocation>
</comment>
<feature type="transmembrane region" description="Helical" evidence="8">
    <location>
        <begin position="80"/>
        <end position="98"/>
    </location>
</feature>
<evidence type="ECO:0000259" key="9">
    <source>
        <dbReference type="Pfam" id="PF13231"/>
    </source>
</evidence>
<name>A0A154BW70_ANASB</name>
<keyword evidence="11" id="KW-1185">Reference proteome</keyword>
<accession>A0A154BW70</accession>
<feature type="transmembrane region" description="Helical" evidence="8">
    <location>
        <begin position="254"/>
        <end position="274"/>
    </location>
</feature>
<keyword evidence="7 8" id="KW-0472">Membrane</keyword>
<feature type="transmembrane region" description="Helical" evidence="8">
    <location>
        <begin position="12"/>
        <end position="36"/>
    </location>
</feature>
<evidence type="ECO:0000256" key="8">
    <source>
        <dbReference type="SAM" id="Phobius"/>
    </source>
</evidence>
<dbReference type="InterPro" id="IPR038731">
    <property type="entry name" value="RgtA/B/C-like"/>
</dbReference>
<dbReference type="RefSeq" id="WP_066236899.1">
    <property type="nucleotide sequence ID" value="NZ_LSGP01000001.1"/>
</dbReference>
<dbReference type="EMBL" id="LSGP01000001">
    <property type="protein sequence ID" value="KYZ78167.1"/>
    <property type="molecule type" value="Genomic_DNA"/>
</dbReference>
<keyword evidence="6 8" id="KW-1133">Transmembrane helix</keyword>
<dbReference type="GO" id="GO:0009103">
    <property type="term" value="P:lipopolysaccharide biosynthetic process"/>
    <property type="evidence" value="ECO:0007669"/>
    <property type="project" value="UniProtKB-ARBA"/>
</dbReference>
<sequence>MVKRTTSHGFSFDPLLGVLTLIVVSSLLRLILAWTLGLGVDESYVVSVSRAFSLSYFDHPPIHFWLVRVAALLTGSEHPVVLRLPFILLFAGTTWLMYSLTSRLFSERAGFYAALTLNLSAVFSLSTGGWVLPDGPLMFFMLAAVSVLERILFSNSGSTSLPLWLAFGVLTGLGMLSKYHAVFLLAGLCLYLITSPRVRHLLVTPGPYIAVIAAFLVFSPVFIWNAQHEWVSFLFHGGRAVAKSFSPGATLANIAGQALWLMPWIWLPIVWTLVGNIFSGPESYKPKTLRDKSWLLCCLASGPIVLFTAATLWGAQGLFHWQAPGYLLVFPLLGRAVAEKAVASHRLISGWLKGSAIIFLLLITILASHTATGWLVDVMPEAFIQGDPTLESLDWRDLAPALQERGYLSPAVKDSLFIVARNWIEAGKIDYALGGTLPVVIFSDEPHHYPFIHSLSDMKGKTALIIGRASGMTDTETVLRPYFDSMVQMDNINIHRQQRSEIPLSIYQAKNFHGDYPLPFGIR</sequence>
<feature type="transmembrane region" description="Helical" evidence="8">
    <location>
        <begin position="350"/>
        <end position="376"/>
    </location>
</feature>
<comment type="caution">
    <text evidence="10">The sequence shown here is derived from an EMBL/GenBank/DDBJ whole genome shotgun (WGS) entry which is preliminary data.</text>
</comment>
<feature type="transmembrane region" description="Helical" evidence="8">
    <location>
        <begin position="163"/>
        <end position="193"/>
    </location>
</feature>
<keyword evidence="4" id="KW-0808">Transferase</keyword>
<reference evidence="10 11" key="1">
    <citation type="submission" date="2016-02" db="EMBL/GenBank/DDBJ databases">
        <title>Anaerosporomusa subterraneum gen. nov., sp. nov., a spore-forming obligate anaerobe isolated from saprolite.</title>
        <authorList>
            <person name="Choi J.K."/>
            <person name="Shah M."/>
            <person name="Yee N."/>
        </authorList>
    </citation>
    <scope>NUCLEOTIDE SEQUENCE [LARGE SCALE GENOMIC DNA]</scope>
    <source>
        <strain evidence="10 11">RU4</strain>
    </source>
</reference>
<dbReference type="GO" id="GO:0016763">
    <property type="term" value="F:pentosyltransferase activity"/>
    <property type="evidence" value="ECO:0007669"/>
    <property type="project" value="TreeGrafter"/>
</dbReference>
<feature type="transmembrane region" description="Helical" evidence="8">
    <location>
        <begin position="110"/>
        <end position="132"/>
    </location>
</feature>
<dbReference type="AlphaFoldDB" id="A0A154BW70"/>
<evidence type="ECO:0000256" key="2">
    <source>
        <dbReference type="ARBA" id="ARBA00022475"/>
    </source>
</evidence>
<evidence type="ECO:0000256" key="4">
    <source>
        <dbReference type="ARBA" id="ARBA00022679"/>
    </source>
</evidence>
<protein>
    <recommendedName>
        <fullName evidence="9">Glycosyltransferase RgtA/B/C/D-like domain-containing protein</fullName>
    </recommendedName>
</protein>
<evidence type="ECO:0000313" key="11">
    <source>
        <dbReference type="Proteomes" id="UP000076268"/>
    </source>
</evidence>
<evidence type="ECO:0000313" key="10">
    <source>
        <dbReference type="EMBL" id="KYZ78167.1"/>
    </source>
</evidence>
<dbReference type="GO" id="GO:0005886">
    <property type="term" value="C:plasma membrane"/>
    <property type="evidence" value="ECO:0007669"/>
    <property type="project" value="UniProtKB-SubCell"/>
</dbReference>
<evidence type="ECO:0000256" key="5">
    <source>
        <dbReference type="ARBA" id="ARBA00022692"/>
    </source>
</evidence>
<feature type="transmembrane region" description="Helical" evidence="8">
    <location>
        <begin position="319"/>
        <end position="338"/>
    </location>
</feature>
<evidence type="ECO:0000256" key="1">
    <source>
        <dbReference type="ARBA" id="ARBA00004651"/>
    </source>
</evidence>
<dbReference type="InterPro" id="IPR050297">
    <property type="entry name" value="LipidA_mod_glycosyltrf_83"/>
</dbReference>
<feature type="domain" description="Glycosyltransferase RgtA/B/C/D-like" evidence="9">
    <location>
        <begin position="58"/>
        <end position="224"/>
    </location>
</feature>
<keyword evidence="2" id="KW-1003">Cell membrane</keyword>
<feature type="transmembrane region" description="Helical" evidence="8">
    <location>
        <begin position="205"/>
        <end position="224"/>
    </location>
</feature>
<keyword evidence="5 8" id="KW-0812">Transmembrane</keyword>
<dbReference type="PANTHER" id="PTHR33908:SF11">
    <property type="entry name" value="MEMBRANE PROTEIN"/>
    <property type="match status" value="1"/>
</dbReference>
<evidence type="ECO:0000256" key="7">
    <source>
        <dbReference type="ARBA" id="ARBA00023136"/>
    </source>
</evidence>
<feature type="transmembrane region" description="Helical" evidence="8">
    <location>
        <begin position="294"/>
        <end position="313"/>
    </location>
</feature>
<dbReference type="Proteomes" id="UP000076268">
    <property type="component" value="Unassembled WGS sequence"/>
</dbReference>
<evidence type="ECO:0000256" key="3">
    <source>
        <dbReference type="ARBA" id="ARBA00022676"/>
    </source>
</evidence>
<dbReference type="PANTHER" id="PTHR33908">
    <property type="entry name" value="MANNOSYLTRANSFERASE YKCB-RELATED"/>
    <property type="match status" value="1"/>
</dbReference>
<keyword evidence="3" id="KW-0328">Glycosyltransferase</keyword>